<feature type="region of interest" description="Disordered" evidence="5">
    <location>
        <begin position="884"/>
        <end position="922"/>
    </location>
</feature>
<dbReference type="InterPro" id="IPR001031">
    <property type="entry name" value="Thioesterase"/>
</dbReference>
<dbReference type="InterPro" id="IPR016036">
    <property type="entry name" value="Malonyl_transacylase_ACP-bd"/>
</dbReference>
<evidence type="ECO:0000256" key="4">
    <source>
        <dbReference type="ARBA" id="ARBA00054155"/>
    </source>
</evidence>
<dbReference type="InterPro" id="IPR029058">
    <property type="entry name" value="AB_hydrolase_fold"/>
</dbReference>
<dbReference type="Pfam" id="PF00109">
    <property type="entry name" value="ketoacyl-synt"/>
    <property type="match status" value="1"/>
</dbReference>
<dbReference type="SUPFAM" id="SSF52151">
    <property type="entry name" value="FabD/lysophospholipase-like"/>
    <property type="match status" value="1"/>
</dbReference>
<dbReference type="SMART" id="SM00825">
    <property type="entry name" value="PKS_KS"/>
    <property type="match status" value="1"/>
</dbReference>
<dbReference type="Pfam" id="PF00550">
    <property type="entry name" value="PP-binding"/>
    <property type="match status" value="1"/>
</dbReference>
<dbReference type="GO" id="GO:0004315">
    <property type="term" value="F:3-oxoacyl-[acyl-carrier-protein] synthase activity"/>
    <property type="evidence" value="ECO:0007669"/>
    <property type="project" value="InterPro"/>
</dbReference>
<dbReference type="FunFam" id="3.40.47.10:FF:000019">
    <property type="entry name" value="Polyketide synthase type I"/>
    <property type="match status" value="1"/>
</dbReference>
<accession>A0A6J5EGC8</accession>
<dbReference type="PROSITE" id="PS52004">
    <property type="entry name" value="KS3_2"/>
    <property type="match status" value="1"/>
</dbReference>
<dbReference type="PROSITE" id="PS00606">
    <property type="entry name" value="KS3_1"/>
    <property type="match status" value="1"/>
</dbReference>
<keyword evidence="1" id="KW-0596">Phosphopantetheine</keyword>
<comment type="function">
    <text evidence="4">Involved in production of the polyketide antibiotic thailandamide.</text>
</comment>
<dbReference type="Gene3D" id="3.40.366.10">
    <property type="entry name" value="Malonyl-Coenzyme A Acyl Carrier Protein, domain 2"/>
    <property type="match status" value="1"/>
</dbReference>
<dbReference type="Gene3D" id="3.30.70.3290">
    <property type="match status" value="1"/>
</dbReference>
<dbReference type="InterPro" id="IPR014031">
    <property type="entry name" value="Ketoacyl_synth_C"/>
</dbReference>
<name>A0A6J5EGC8_9BURK</name>
<evidence type="ECO:0000313" key="9">
    <source>
        <dbReference type="Proteomes" id="UP000494363"/>
    </source>
</evidence>
<reference evidence="8 9" key="1">
    <citation type="submission" date="2020-04" db="EMBL/GenBank/DDBJ databases">
        <authorList>
            <person name="De Canck E."/>
        </authorList>
    </citation>
    <scope>NUCLEOTIDE SEQUENCE [LARGE SCALE GENOMIC DNA]</scope>
    <source>
        <strain evidence="8 9">LMG 29542</strain>
    </source>
</reference>
<dbReference type="InterPro" id="IPR014043">
    <property type="entry name" value="Acyl_transferase_dom"/>
</dbReference>
<dbReference type="InterPro" id="IPR016039">
    <property type="entry name" value="Thiolase-like"/>
</dbReference>
<keyword evidence="2" id="KW-0597">Phosphoprotein</keyword>
<dbReference type="InterPro" id="IPR036736">
    <property type="entry name" value="ACP-like_sf"/>
</dbReference>
<dbReference type="CDD" id="cd00833">
    <property type="entry name" value="PKS"/>
    <property type="match status" value="1"/>
</dbReference>
<dbReference type="PANTHER" id="PTHR43775:SF37">
    <property type="entry name" value="SI:DKEY-61P9.11"/>
    <property type="match status" value="1"/>
</dbReference>
<evidence type="ECO:0000256" key="2">
    <source>
        <dbReference type="ARBA" id="ARBA00022553"/>
    </source>
</evidence>
<dbReference type="SUPFAM" id="SSF53474">
    <property type="entry name" value="alpha/beta-Hydrolases"/>
    <property type="match status" value="1"/>
</dbReference>
<organism evidence="8 9">
    <name type="scientific">Paraburkholderia humisilvae</name>
    <dbReference type="NCBI Taxonomy" id="627669"/>
    <lineage>
        <taxon>Bacteria</taxon>
        <taxon>Pseudomonadati</taxon>
        <taxon>Pseudomonadota</taxon>
        <taxon>Betaproteobacteria</taxon>
        <taxon>Burkholderiales</taxon>
        <taxon>Burkholderiaceae</taxon>
        <taxon>Paraburkholderia</taxon>
    </lineage>
</organism>
<dbReference type="InterPro" id="IPR020841">
    <property type="entry name" value="PKS_Beta-ketoAc_synthase_dom"/>
</dbReference>
<feature type="compositionally biased region" description="Low complexity" evidence="5">
    <location>
        <begin position="884"/>
        <end position="898"/>
    </location>
</feature>
<dbReference type="InterPro" id="IPR001227">
    <property type="entry name" value="Ac_transferase_dom_sf"/>
</dbReference>
<sequence length="1317" mass="140342">MNSTEATGKQIAIIGMAFRFPGDHVSATRFWDFLNSGETAICDTPADRFDIEPFYSPDPDVPGTTYSRRAGFVRHPYSFDAEFFRISAAEALEMDPQQRWLLELCWAALENAGIAPSQIRGKRVGLFLTVGEVDYGRRTVWSGDARGITTYAKLGSNRGVAAGRVAYCLGAQGPAVFVDTACSSSLVAVHLAAQSLRTDDCDLAIAGGVNLILGPEETIGVARLHAMSTTETCRPFDSDADGYMRGEGGGVFVLKRLPEAIGQGDRVDAILAGSAINNDGASNGLTAPNGAAQEAVIRHALKQANARPEDIAYVEAHGTGTPLGDPIELSALRNVYTRGVDRKAPLLVGSVKSQLGHLEVAAGIPGLVKAILVLRHRFVPPQAHFAKPNPRFRWDGSHVQVSSVGQALPDRDVFVGISGFGISGTNAHLILAPGVRHKVAAPVSQELVLAVSGKSAKARLRLANEYRQLIERERVDLRDLCYTASVKRDHWNFRLAVVGSSKDDFVRALDDFMASDPTGTWHAGDTRKSRRLAFLFPGQGAWRPGAGAGLYQHNAIFRAAADQCLSLLTPQVAGEVLSAIQGNNATSVRHHPGQLAHFVVLFSLARTWIELGQIPDVVIGHSLGEHVAAVIAGVMSLEHGLKAVEARGRLFDTATPRGAMLAVQASVDELSTLMEFGKELFVAGLNGPEQTVVSGTAAAVAAAEATMIAMGRRVSLLKTYDTPGHSPLLCTMRAPFRQALSELHFSSPRIRIVSTVTGQMVGDEVATVDHWLDLVEQPVRFSDALKVLVGEDLTFLEVGPGAALSNLARAATGDWQRAVSSLADGPDGDEETEPTGFAHACAHLYSVGHAVKWDPLYGAPRVPAEAPSYSFEPVHLELPLPKTAAPSGAAAGADAQPGIRDHAQADASSAAPAFHEPGQSAWVGSDSGDTILAAIRKIASSVATHSTELDDASPLREQGFDSLALTELRVRLHQTLGRMPPMSLFAKGVSLNGLASFFAAGQRPSDEQRRAAAQPHNAATAVTGVGVGDDQPSRSSTSGTAIDEESLVVTLRDGEGPVVALVHPVGGDVLCYQELAAAWPGDLTVVGVRHPESDGERAARYRSVEQLAALYREELVKALGRLPDVVGGWSFGGIIAHEMAAQWETIGITAPPLVIVDSPFHNGEFAASLRNIVRDLNWSRGTELVEQLKADTRFQRLLEDAIGLASVRERLEPTTFSRLSHLHASSAAATAWHSPKVVRTPISYALALKGRNGRSCDQVTDPLRRMTQGQIRLCGFEDDHHSIVRAPTVTRLAAFLNGSVDASSCAVDSLVETVAAR</sequence>
<dbReference type="PANTHER" id="PTHR43775">
    <property type="entry name" value="FATTY ACID SYNTHASE"/>
    <property type="match status" value="1"/>
</dbReference>
<dbReference type="Pfam" id="PF00698">
    <property type="entry name" value="Acyl_transf_1"/>
    <property type="match status" value="1"/>
</dbReference>
<dbReference type="EMBL" id="CADIKH010000024">
    <property type="protein sequence ID" value="CAB3764441.1"/>
    <property type="molecule type" value="Genomic_DNA"/>
</dbReference>
<dbReference type="PROSITE" id="PS50075">
    <property type="entry name" value="CARRIER"/>
    <property type="match status" value="1"/>
</dbReference>
<dbReference type="SUPFAM" id="SSF55048">
    <property type="entry name" value="Probable ACP-binding domain of malonyl-CoA ACP transacylase"/>
    <property type="match status" value="1"/>
</dbReference>
<dbReference type="InterPro" id="IPR020806">
    <property type="entry name" value="PKS_PP-bd"/>
</dbReference>
<evidence type="ECO:0000256" key="5">
    <source>
        <dbReference type="SAM" id="MobiDB-lite"/>
    </source>
</evidence>
<dbReference type="Gene3D" id="3.40.47.10">
    <property type="match status" value="1"/>
</dbReference>
<protein>
    <submittedName>
        <fullName evidence="8">Uncharacterized protein</fullName>
    </submittedName>
</protein>
<dbReference type="SMART" id="SM00827">
    <property type="entry name" value="PKS_AT"/>
    <property type="match status" value="1"/>
</dbReference>
<dbReference type="InterPro" id="IPR018201">
    <property type="entry name" value="Ketoacyl_synth_AS"/>
</dbReference>
<evidence type="ECO:0000256" key="3">
    <source>
        <dbReference type="ARBA" id="ARBA00022679"/>
    </source>
</evidence>
<dbReference type="InterPro" id="IPR016035">
    <property type="entry name" value="Acyl_Trfase/lysoPLipase"/>
</dbReference>
<dbReference type="GO" id="GO:0031177">
    <property type="term" value="F:phosphopantetheine binding"/>
    <property type="evidence" value="ECO:0007669"/>
    <property type="project" value="InterPro"/>
</dbReference>
<dbReference type="Gene3D" id="1.10.1200.10">
    <property type="entry name" value="ACP-like"/>
    <property type="match status" value="1"/>
</dbReference>
<evidence type="ECO:0000259" key="6">
    <source>
        <dbReference type="PROSITE" id="PS50075"/>
    </source>
</evidence>
<dbReference type="GO" id="GO:0004312">
    <property type="term" value="F:fatty acid synthase activity"/>
    <property type="evidence" value="ECO:0007669"/>
    <property type="project" value="TreeGrafter"/>
</dbReference>
<evidence type="ECO:0000313" key="8">
    <source>
        <dbReference type="EMBL" id="CAB3764441.1"/>
    </source>
</evidence>
<dbReference type="SUPFAM" id="SSF47336">
    <property type="entry name" value="ACP-like"/>
    <property type="match status" value="1"/>
</dbReference>
<evidence type="ECO:0000259" key="7">
    <source>
        <dbReference type="PROSITE" id="PS52004"/>
    </source>
</evidence>
<dbReference type="Gene3D" id="3.40.50.1820">
    <property type="entry name" value="alpha/beta hydrolase"/>
    <property type="match status" value="1"/>
</dbReference>
<dbReference type="InterPro" id="IPR009081">
    <property type="entry name" value="PP-bd_ACP"/>
</dbReference>
<gene>
    <name evidence="8" type="ORF">LMG29542_04896</name>
</gene>
<dbReference type="Pfam" id="PF02801">
    <property type="entry name" value="Ketoacyl-synt_C"/>
    <property type="match status" value="1"/>
</dbReference>
<dbReference type="Pfam" id="PF22621">
    <property type="entry name" value="CurL-like_PKS_C"/>
    <property type="match status" value="1"/>
</dbReference>
<dbReference type="SMART" id="SM00823">
    <property type="entry name" value="PKS_PP"/>
    <property type="match status" value="1"/>
</dbReference>
<dbReference type="InterPro" id="IPR050091">
    <property type="entry name" value="PKS_NRPS_Biosynth_Enz"/>
</dbReference>
<proteinExistence type="predicted"/>
<keyword evidence="9" id="KW-1185">Reference proteome</keyword>
<dbReference type="Proteomes" id="UP000494363">
    <property type="component" value="Unassembled WGS sequence"/>
</dbReference>
<dbReference type="Pfam" id="PF00975">
    <property type="entry name" value="Thioesterase"/>
    <property type="match status" value="1"/>
</dbReference>
<keyword evidence="3" id="KW-0808">Transferase</keyword>
<dbReference type="GO" id="GO:0006633">
    <property type="term" value="P:fatty acid biosynthetic process"/>
    <property type="evidence" value="ECO:0007669"/>
    <property type="project" value="InterPro"/>
</dbReference>
<dbReference type="SUPFAM" id="SSF53901">
    <property type="entry name" value="Thiolase-like"/>
    <property type="match status" value="1"/>
</dbReference>
<feature type="domain" description="Carrier" evidence="6">
    <location>
        <begin position="926"/>
        <end position="1002"/>
    </location>
</feature>
<evidence type="ECO:0000256" key="1">
    <source>
        <dbReference type="ARBA" id="ARBA00022450"/>
    </source>
</evidence>
<dbReference type="InterPro" id="IPR014030">
    <property type="entry name" value="Ketoacyl_synth_N"/>
</dbReference>
<feature type="domain" description="Ketosynthase family 3 (KS3)" evidence="7">
    <location>
        <begin position="8"/>
        <end position="433"/>
    </location>
</feature>